<protein>
    <submittedName>
        <fullName evidence="2">NYN domain-containing protein</fullName>
    </submittedName>
</protein>
<dbReference type="CDD" id="cd18724">
    <property type="entry name" value="PIN_LabA-like"/>
    <property type="match status" value="1"/>
</dbReference>
<evidence type="ECO:0000259" key="1">
    <source>
        <dbReference type="Pfam" id="PF01936"/>
    </source>
</evidence>
<dbReference type="GO" id="GO:0004540">
    <property type="term" value="F:RNA nuclease activity"/>
    <property type="evidence" value="ECO:0007669"/>
    <property type="project" value="InterPro"/>
</dbReference>
<name>A0AB35AVJ4_GLUOY</name>
<dbReference type="Pfam" id="PF01936">
    <property type="entry name" value="NYN"/>
    <property type="match status" value="1"/>
</dbReference>
<evidence type="ECO:0000313" key="2">
    <source>
        <dbReference type="EMBL" id="MBF0857459.1"/>
    </source>
</evidence>
<evidence type="ECO:0000313" key="3">
    <source>
        <dbReference type="Proteomes" id="UP000603665"/>
    </source>
</evidence>
<dbReference type="RefSeq" id="WP_165919972.1">
    <property type="nucleotide sequence ID" value="NZ_BJNM01000072.1"/>
</dbReference>
<proteinExistence type="predicted"/>
<feature type="domain" description="NYN" evidence="1">
    <location>
        <begin position="3"/>
        <end position="155"/>
    </location>
</feature>
<reference evidence="2" key="1">
    <citation type="submission" date="2020-04" db="EMBL/GenBank/DDBJ databases">
        <authorList>
            <person name="Sombolestani A."/>
        </authorList>
    </citation>
    <scope>NUCLEOTIDE SEQUENCE</scope>
    <source>
        <strain evidence="2">LMG1408</strain>
    </source>
</reference>
<comment type="caution">
    <text evidence="2">The sequence shown here is derived from an EMBL/GenBank/DDBJ whole genome shotgun (WGS) entry which is preliminary data.</text>
</comment>
<dbReference type="AlphaFoldDB" id="A0AB35AVJ4"/>
<dbReference type="EMBL" id="JABCQL010000053">
    <property type="protein sequence ID" value="MBF0857459.1"/>
    <property type="molecule type" value="Genomic_DNA"/>
</dbReference>
<reference evidence="2" key="2">
    <citation type="submission" date="2023-10" db="EMBL/GenBank/DDBJ databases">
        <title>Description of novel Gluconobacter species.</title>
        <authorList>
            <person name="Cleenwerck I."/>
            <person name="Cnockaert M."/>
            <person name="Borremans W."/>
            <person name="Wieme A.D."/>
            <person name="De Vuyst L."/>
            <person name="Vandamme P."/>
        </authorList>
    </citation>
    <scope>NUCLEOTIDE SEQUENCE</scope>
    <source>
        <strain evidence="2">LMG1408</strain>
    </source>
</reference>
<dbReference type="InterPro" id="IPR021139">
    <property type="entry name" value="NYN"/>
</dbReference>
<dbReference type="Gene3D" id="3.40.50.1010">
    <property type="entry name" value="5'-nuclease"/>
    <property type="match status" value="1"/>
</dbReference>
<sequence>MTVNIFWDNSNIWLSGRNVCSVKEPGYENEFRIHFSKLLDFVSAGRPVSYAFVGGSVPPNNDQLWTRFESLGATLETQERAVSGGEVAVDEIIQLNMANRILDVSPPETIVLLTGDGSGYSDGRGFIKQLERAVNHGWNIEVVSWDGSCNRYLKAFAQKHGIYRDLDSAYSKVTFINNVRWVQ</sequence>
<dbReference type="Proteomes" id="UP000603665">
    <property type="component" value="Unassembled WGS sequence"/>
</dbReference>
<organism evidence="2 3">
    <name type="scientific">Gluconobacter oxydans</name>
    <name type="common">Gluconobacter suboxydans</name>
    <dbReference type="NCBI Taxonomy" id="442"/>
    <lineage>
        <taxon>Bacteria</taxon>
        <taxon>Pseudomonadati</taxon>
        <taxon>Pseudomonadota</taxon>
        <taxon>Alphaproteobacteria</taxon>
        <taxon>Acetobacterales</taxon>
        <taxon>Acetobacteraceae</taxon>
        <taxon>Gluconobacter</taxon>
    </lineage>
</organism>
<gene>
    <name evidence="2" type="ORF">HKD20_13325</name>
</gene>
<accession>A0AB35AVJ4</accession>